<feature type="region of interest" description="Disordered" evidence="1">
    <location>
        <begin position="930"/>
        <end position="985"/>
    </location>
</feature>
<dbReference type="RefSeq" id="XP_067717790.1">
    <property type="nucleotide sequence ID" value="XM_067861689.1"/>
</dbReference>
<sequence>MRSLVLIPLLSAVLAVNADYNKINTAFYFDRDNVNIPFFTQEQLEKPAIVPIDIANAKHQATFKWRKFEDEKGELTREVLQAPHESLFKTIHYNGVPIYQPAKFFTYKIVIDYVSGEPTFLRLEGVISRSVYAHRYFIMKDGRFSMVSRPEFVRARTRKGVAYTLDLNATDEELKEHSMNCRSEGRSQNINIYYPKYNHYIEEVVAGSRSIWSFNPLSAEVCLKVLTYVYEGKKFLIIRTMDWLGEVEESMYLETADGYTHVGHTPTIRDDTVSRGVVNMKEPEIKPVLVALSTDASRELYRTAKLIQVNFRKEPRANERWNRVVNVTSNANTETVFTPHYNTLIYRLTDGRRLVWDRPGLAIMQGSHLLTVEGREILQLTVVNDEGVIYEYFLEKSTHYWKPVMKADVVQQTRPEVISDLFGEHVYLDPKEVAPEESDYLRGCKLVDLDISQYVNPAWHADHVKVGSFVVRRVFTATEGFAFKRVVLGEKVILDPQGRYLSRKAIHYRVNGMELFGFLAVDKADRTAAVHYRLGRDGVWMPLEEKLFNRLFLQIVLDVNNKVLASSDIIEGVGEGSSRTAVTQLSEAPAAEGEEKQEGDQQDLYPLVNLPVEDQLDTHVGGHKLDRAANEAVLQLASTCQDIRLELKGRQDEHYNIHAISSKDKTVRIVYTPSDGYLFNEVTESNVMVFNTPDFKITEATIDEVPDGQYFLQLIAFDKEGYQHMFYFYKRNKYHNFKEVSRATYTTLRFRSSMTHVAFDIGKSKKANNSVIRLQSKHYDNVDAFVPRYNCIISEVSHGDFPIWRFDELNPEVVSRMVVFKRENINGVLLQLIDAQANEHERLYLNANPKTNEYVLFVHKGEMFSLFKEYLVNRMTGPPGFRKYRPNDIDWSEVIEEGSESYEKIKTPVVDENAPKGVAPFNPDAVEEPLADISEDDGGNAANGSQSEELGGLMKADGSAEEEEKEEASEEEKEEEPEEELTEEEIAKRAEEEAAKAAKLAAIEAKKKRQADVADSSYYVSIPFTVRKVVHKEGVVWEAGDSGDVCLDFKKYSKGQYRLVECEIMTPDGRVEIRYFMNTHNGRGHYKEVQICNIGQEI</sequence>
<gene>
    <name evidence="3" type="ORF">BcabD6B2_51560</name>
</gene>
<feature type="compositionally biased region" description="Acidic residues" evidence="1">
    <location>
        <begin position="959"/>
        <end position="984"/>
    </location>
</feature>
<accession>A0AAV4M0V4</accession>
<organism evidence="3 4">
    <name type="scientific">Babesia caballi</name>
    <dbReference type="NCBI Taxonomy" id="5871"/>
    <lineage>
        <taxon>Eukaryota</taxon>
        <taxon>Sar</taxon>
        <taxon>Alveolata</taxon>
        <taxon>Apicomplexa</taxon>
        <taxon>Aconoidasida</taxon>
        <taxon>Piroplasmida</taxon>
        <taxon>Babesiidae</taxon>
        <taxon>Babesia</taxon>
    </lineage>
</organism>
<dbReference type="EMBL" id="BPLF01000005">
    <property type="protein sequence ID" value="GIX65721.1"/>
    <property type="molecule type" value="Genomic_DNA"/>
</dbReference>
<dbReference type="Proteomes" id="UP001497744">
    <property type="component" value="Unassembled WGS sequence"/>
</dbReference>
<reference evidence="3 4" key="1">
    <citation type="submission" date="2021-06" db="EMBL/GenBank/DDBJ databases">
        <title>Genome sequence of Babesia caballi.</title>
        <authorList>
            <person name="Yamagishi J."/>
            <person name="Kidaka T."/>
            <person name="Ochi A."/>
        </authorList>
    </citation>
    <scope>NUCLEOTIDE SEQUENCE [LARGE SCALE GENOMIC DNA]</scope>
    <source>
        <strain evidence="3">USDA-D6B2</strain>
    </source>
</reference>
<evidence type="ECO:0000313" key="3">
    <source>
        <dbReference type="EMBL" id="GIX65721.1"/>
    </source>
</evidence>
<dbReference type="Pfam" id="PF04385">
    <property type="entry name" value="FAINT"/>
    <property type="match status" value="1"/>
</dbReference>
<dbReference type="AlphaFoldDB" id="A0AAV4M0V4"/>
<dbReference type="GeneID" id="94197202"/>
<keyword evidence="2" id="KW-0732">Signal</keyword>
<evidence type="ECO:0000256" key="2">
    <source>
        <dbReference type="SAM" id="SignalP"/>
    </source>
</evidence>
<feature type="region of interest" description="Disordered" evidence="1">
    <location>
        <begin position="580"/>
        <end position="602"/>
    </location>
</feature>
<evidence type="ECO:0000313" key="4">
    <source>
        <dbReference type="Proteomes" id="UP001497744"/>
    </source>
</evidence>
<feature type="signal peptide" evidence="2">
    <location>
        <begin position="1"/>
        <end position="18"/>
    </location>
</feature>
<evidence type="ECO:0000256" key="1">
    <source>
        <dbReference type="SAM" id="MobiDB-lite"/>
    </source>
</evidence>
<keyword evidence="4" id="KW-1185">Reference proteome</keyword>
<dbReference type="InterPro" id="IPR007480">
    <property type="entry name" value="DUF529"/>
</dbReference>
<feature type="chain" id="PRO_5043427845" evidence="2">
    <location>
        <begin position="19"/>
        <end position="1098"/>
    </location>
</feature>
<name>A0AAV4M0V4_BABCB</name>
<proteinExistence type="predicted"/>
<comment type="caution">
    <text evidence="3">The sequence shown here is derived from an EMBL/GenBank/DDBJ whole genome shotgun (WGS) entry which is preliminary data.</text>
</comment>
<protein>
    <submittedName>
        <fullName evidence="3">Spherical body protein 3</fullName>
    </submittedName>
</protein>